<name>A0A176VD97_MARPO</name>
<sequence length="259" mass="28432">MANTPRREFQIATPTQNRASCMRAEKSKFSLLTASGSRNQDISIPKDAPGMPPGSKVSAVYTLEAQPVAARILPRPPPLTKSYALVALFNKAAPKLQETVALFASSSFVEYFTFPWRRMYRTRPFWEKVLMLVFSGMKFHVLGRMDSDGGFRTGLTSIADTMDFLGKASEGDETAHPTSARSSLISASGLEKNAFWGEAVVVDGLRFALSAQLLKDSEPLKVPIPSLLPWEQNGVLKHGHDVSTTLVTVLLGLLFIRKT</sequence>
<dbReference type="EMBL" id="LVLJ01004085">
    <property type="protein sequence ID" value="OAE18291.1"/>
    <property type="molecule type" value="Genomic_DNA"/>
</dbReference>
<evidence type="ECO:0000313" key="2">
    <source>
        <dbReference type="Proteomes" id="UP000077202"/>
    </source>
</evidence>
<accession>A0A176VD97</accession>
<organism evidence="1 2">
    <name type="scientific">Marchantia polymorpha subsp. ruderalis</name>
    <dbReference type="NCBI Taxonomy" id="1480154"/>
    <lineage>
        <taxon>Eukaryota</taxon>
        <taxon>Viridiplantae</taxon>
        <taxon>Streptophyta</taxon>
        <taxon>Embryophyta</taxon>
        <taxon>Marchantiophyta</taxon>
        <taxon>Marchantiopsida</taxon>
        <taxon>Marchantiidae</taxon>
        <taxon>Marchantiales</taxon>
        <taxon>Marchantiaceae</taxon>
        <taxon>Marchantia</taxon>
    </lineage>
</organism>
<gene>
    <name evidence="1" type="ORF">AXG93_436s1220</name>
</gene>
<reference evidence="1" key="1">
    <citation type="submission" date="2016-03" db="EMBL/GenBank/DDBJ databases">
        <title>Mechanisms controlling the formation of the plant cell surface in tip-growing cells are functionally conserved among land plants.</title>
        <authorList>
            <person name="Honkanen S."/>
            <person name="Jones V.A."/>
            <person name="Morieri G."/>
            <person name="Champion C."/>
            <person name="Hetherington A.J."/>
            <person name="Kelly S."/>
            <person name="Saint-Marcoux D."/>
            <person name="Proust H."/>
            <person name="Prescott H."/>
            <person name="Dolan L."/>
        </authorList>
    </citation>
    <scope>NUCLEOTIDE SEQUENCE [LARGE SCALE GENOMIC DNA]</scope>
    <source>
        <tissue evidence="1">Whole gametophyte</tissue>
    </source>
</reference>
<evidence type="ECO:0000313" key="1">
    <source>
        <dbReference type="EMBL" id="OAE18291.1"/>
    </source>
</evidence>
<protein>
    <submittedName>
        <fullName evidence="1">Uncharacterized protein</fullName>
    </submittedName>
</protein>
<keyword evidence="2" id="KW-1185">Reference proteome</keyword>
<comment type="caution">
    <text evidence="1">The sequence shown here is derived from an EMBL/GenBank/DDBJ whole genome shotgun (WGS) entry which is preliminary data.</text>
</comment>
<dbReference type="AlphaFoldDB" id="A0A176VD97"/>
<dbReference type="Proteomes" id="UP000077202">
    <property type="component" value="Unassembled WGS sequence"/>
</dbReference>
<proteinExistence type="predicted"/>